<dbReference type="InterPro" id="IPR050700">
    <property type="entry name" value="YIM1/Zinc_Alcohol_DH_Fams"/>
</dbReference>
<sequence>MTAGRMRAVTQRSFGGPDVLELTETDRPRPLLNEVLVRVRAAGVNPIDAHVRSGAIPLLGEPPFVVGWDVAGTVEEVASGVTRFAVGDEVFGMPLMPRAAGGYADYLTAPSRQLARKPAALDHPHAAALPLAGLTAWQALVDAAGVGTGRRVLVHAGGGGVGHLAIQIAKARGAEVLTTASAAKAGFVRTLGADEVIDYRTTDFADAARDVDVVLDTVGGDTALRSLDVLRPGGTLVTIVEMHNAALARKAADRGLRCLGVTAEPDPVGLAALADLADTGALRVHLAHTLPLSGAAQAHRLIDSGTTMGKVVLTT</sequence>
<dbReference type="InterPro" id="IPR036291">
    <property type="entry name" value="NAD(P)-bd_dom_sf"/>
</dbReference>
<comment type="caution">
    <text evidence="2">The sequence shown here is derived from an EMBL/GenBank/DDBJ whole genome shotgun (WGS) entry which is preliminary data.</text>
</comment>
<dbReference type="AlphaFoldDB" id="A0A640T1X1"/>
<dbReference type="InterPro" id="IPR013154">
    <property type="entry name" value="ADH-like_N"/>
</dbReference>
<dbReference type="Pfam" id="PF13602">
    <property type="entry name" value="ADH_zinc_N_2"/>
    <property type="match status" value="1"/>
</dbReference>
<dbReference type="Proteomes" id="UP000430079">
    <property type="component" value="Unassembled WGS sequence"/>
</dbReference>
<protein>
    <submittedName>
        <fullName evidence="2">NADPH:quinone reductase</fullName>
    </submittedName>
</protein>
<dbReference type="CDD" id="cd05289">
    <property type="entry name" value="MDR_like_2"/>
    <property type="match status" value="1"/>
</dbReference>
<dbReference type="GO" id="GO:0016491">
    <property type="term" value="F:oxidoreductase activity"/>
    <property type="evidence" value="ECO:0007669"/>
    <property type="project" value="InterPro"/>
</dbReference>
<dbReference type="SMART" id="SM00829">
    <property type="entry name" value="PKS_ER"/>
    <property type="match status" value="1"/>
</dbReference>
<accession>A0A640T1X1</accession>
<evidence type="ECO:0000313" key="2">
    <source>
        <dbReference type="EMBL" id="GFE17308.1"/>
    </source>
</evidence>
<dbReference type="InterPro" id="IPR011032">
    <property type="entry name" value="GroES-like_sf"/>
</dbReference>
<keyword evidence="3" id="KW-1185">Reference proteome</keyword>
<dbReference type="InterPro" id="IPR020843">
    <property type="entry name" value="ER"/>
</dbReference>
<proteinExistence type="predicted"/>
<dbReference type="SUPFAM" id="SSF50129">
    <property type="entry name" value="GroES-like"/>
    <property type="match status" value="1"/>
</dbReference>
<dbReference type="Gene3D" id="3.40.50.720">
    <property type="entry name" value="NAD(P)-binding Rossmann-like Domain"/>
    <property type="match status" value="1"/>
</dbReference>
<dbReference type="PANTHER" id="PTHR11695:SF294">
    <property type="entry name" value="RETICULON-4-INTERACTING PROTEIN 1, MITOCHONDRIAL"/>
    <property type="match status" value="1"/>
</dbReference>
<organism evidence="2 3">
    <name type="scientific">Streptomyces glebosus</name>
    <dbReference type="NCBI Taxonomy" id="249580"/>
    <lineage>
        <taxon>Bacteria</taxon>
        <taxon>Bacillati</taxon>
        <taxon>Actinomycetota</taxon>
        <taxon>Actinomycetes</taxon>
        <taxon>Kitasatosporales</taxon>
        <taxon>Streptomycetaceae</taxon>
        <taxon>Streptomyces</taxon>
    </lineage>
</organism>
<feature type="domain" description="Enoyl reductase (ER)" evidence="1">
    <location>
        <begin position="15"/>
        <end position="313"/>
    </location>
</feature>
<reference evidence="2 3" key="1">
    <citation type="submission" date="2019-12" db="EMBL/GenBank/DDBJ databases">
        <title>Whole genome shotgun sequence of Streptomyces hygroscopicus subsp. glebosus NBRC 13786.</title>
        <authorList>
            <person name="Ichikawa N."/>
            <person name="Kimura A."/>
            <person name="Kitahashi Y."/>
            <person name="Komaki H."/>
            <person name="Tamura T."/>
        </authorList>
    </citation>
    <scope>NUCLEOTIDE SEQUENCE [LARGE SCALE GENOMIC DNA]</scope>
    <source>
        <strain evidence="2 3">NBRC 13786</strain>
    </source>
</reference>
<dbReference type="Gene3D" id="3.90.180.10">
    <property type="entry name" value="Medium-chain alcohol dehydrogenases, catalytic domain"/>
    <property type="match status" value="1"/>
</dbReference>
<dbReference type="EMBL" id="BLIO01000001">
    <property type="protein sequence ID" value="GFE17308.1"/>
    <property type="molecule type" value="Genomic_DNA"/>
</dbReference>
<dbReference type="SUPFAM" id="SSF51735">
    <property type="entry name" value="NAD(P)-binding Rossmann-fold domains"/>
    <property type="match status" value="1"/>
</dbReference>
<dbReference type="PANTHER" id="PTHR11695">
    <property type="entry name" value="ALCOHOL DEHYDROGENASE RELATED"/>
    <property type="match status" value="1"/>
</dbReference>
<evidence type="ECO:0000313" key="3">
    <source>
        <dbReference type="Proteomes" id="UP000430079"/>
    </source>
</evidence>
<evidence type="ECO:0000259" key="1">
    <source>
        <dbReference type="SMART" id="SM00829"/>
    </source>
</evidence>
<gene>
    <name evidence="2" type="primary">qor_3</name>
    <name evidence="2" type="ORF">Sgleb_53550</name>
</gene>
<name>A0A640T1X1_9ACTN</name>
<dbReference type="Pfam" id="PF08240">
    <property type="entry name" value="ADH_N"/>
    <property type="match status" value="1"/>
</dbReference>